<dbReference type="RefSeq" id="XP_067762811.1">
    <property type="nucleotide sequence ID" value="XM_067910055.1"/>
</dbReference>
<organism evidence="1 2">
    <name type="scientific">Spironucleus salmonicida</name>
    <dbReference type="NCBI Taxonomy" id="348837"/>
    <lineage>
        <taxon>Eukaryota</taxon>
        <taxon>Metamonada</taxon>
        <taxon>Diplomonadida</taxon>
        <taxon>Hexamitidae</taxon>
        <taxon>Hexamitinae</taxon>
        <taxon>Spironucleus</taxon>
    </lineage>
</organism>
<dbReference type="KEGG" id="ssao:94300263"/>
<comment type="caution">
    <text evidence="1">The sequence shown here is derived from an EMBL/GenBank/DDBJ whole genome shotgun (WGS) entry which is preliminary data.</text>
</comment>
<dbReference type="GeneID" id="94300263"/>
<name>A0A9P8LPZ2_9EUKA</name>
<accession>A0A9P8LPZ2</accession>
<dbReference type="EMBL" id="AUWU02000006">
    <property type="protein sequence ID" value="KAH0572038.1"/>
    <property type="molecule type" value="Genomic_DNA"/>
</dbReference>
<reference evidence="1 2" key="1">
    <citation type="journal article" date="2014" name="PLoS Genet.">
        <title>The Genome of Spironucleus salmonicida Highlights a Fish Pathogen Adapted to Fluctuating Environments.</title>
        <authorList>
            <person name="Xu F."/>
            <person name="Jerlstrom-Hultqvist J."/>
            <person name="Einarsson E."/>
            <person name="Astvaldsson A."/>
            <person name="Svard S.G."/>
            <person name="Andersson J.O."/>
        </authorList>
    </citation>
    <scope>NUCLEOTIDE SEQUENCE [LARGE SCALE GENOMIC DNA]</scope>
    <source>
        <strain evidence="1 2">ATCC 50377</strain>
    </source>
</reference>
<evidence type="ECO:0000313" key="2">
    <source>
        <dbReference type="Proteomes" id="UP000018208"/>
    </source>
</evidence>
<evidence type="ECO:0000313" key="1">
    <source>
        <dbReference type="EMBL" id="KAH0572038.1"/>
    </source>
</evidence>
<proteinExistence type="predicted"/>
<keyword evidence="2" id="KW-1185">Reference proteome</keyword>
<dbReference type="AlphaFoldDB" id="A0A9P8LPZ2"/>
<gene>
    <name evidence="1" type="ORF">SS50377_26240</name>
</gene>
<dbReference type="Proteomes" id="UP000018208">
    <property type="component" value="Unassembled WGS sequence"/>
</dbReference>
<sequence>MKKIQRQNSRVIRTLPITRNPSSMSFLGLPPIRIQTFSLLELVKKNDNGIWQTTTEKCPEDSLQLTDSSGQQHGIIDIDEYDNYQNLQQLIQYDDQSNKSLDLKCITRKNQWMVY</sequence>
<protein>
    <submittedName>
        <fullName evidence="1">Uncharacterized protein</fullName>
    </submittedName>
</protein>